<dbReference type="InterPro" id="IPR027417">
    <property type="entry name" value="P-loop_NTPase"/>
</dbReference>
<organism evidence="8 9">
    <name type="scientific">Leptospira semungkisensis</name>
    <dbReference type="NCBI Taxonomy" id="2484985"/>
    <lineage>
        <taxon>Bacteria</taxon>
        <taxon>Pseudomonadati</taxon>
        <taxon>Spirochaetota</taxon>
        <taxon>Spirochaetia</taxon>
        <taxon>Leptospirales</taxon>
        <taxon>Leptospiraceae</taxon>
        <taxon>Leptospira</taxon>
    </lineage>
</organism>
<evidence type="ECO:0000256" key="2">
    <source>
        <dbReference type="ARBA" id="ARBA00022741"/>
    </source>
</evidence>
<dbReference type="RefSeq" id="WP_135589169.1">
    <property type="nucleotide sequence ID" value="NZ_RQEP01000019.1"/>
</dbReference>
<dbReference type="GO" id="GO:0016887">
    <property type="term" value="F:ATP hydrolysis activity"/>
    <property type="evidence" value="ECO:0007669"/>
    <property type="project" value="InterPro"/>
</dbReference>
<feature type="binding site" evidence="5">
    <location>
        <position position="357"/>
    </location>
    <ligand>
        <name>ATP</name>
        <dbReference type="ChEBI" id="CHEBI:30616"/>
    </ligand>
</feature>
<dbReference type="SMART" id="SM00382">
    <property type="entry name" value="AAA"/>
    <property type="match status" value="1"/>
</dbReference>
<gene>
    <name evidence="5 8" type="primary">hslU</name>
    <name evidence="8" type="ORF">EHO59_14425</name>
</gene>
<dbReference type="GO" id="GO:0005524">
    <property type="term" value="F:ATP binding"/>
    <property type="evidence" value="ECO:0007669"/>
    <property type="project" value="UniProtKB-UniRule"/>
</dbReference>
<dbReference type="NCBIfam" id="NF003544">
    <property type="entry name" value="PRK05201.1"/>
    <property type="match status" value="1"/>
</dbReference>
<dbReference type="Gene3D" id="3.40.50.300">
    <property type="entry name" value="P-loop containing nucleotide triphosphate hydrolases"/>
    <property type="match status" value="2"/>
</dbReference>
<keyword evidence="9" id="KW-1185">Reference proteome</keyword>
<comment type="similarity">
    <text evidence="1 5">Belongs to the ClpX chaperone family. HslU subfamily.</text>
</comment>
<dbReference type="NCBIfam" id="TIGR00390">
    <property type="entry name" value="hslU"/>
    <property type="match status" value="1"/>
</dbReference>
<comment type="subunit">
    <text evidence="5">A double ring-shaped homohexamer of HslV is capped on each side by a ring-shaped HslU homohexamer. The assembly of the HslU/HslV complex is dependent on binding of ATP.</text>
</comment>
<dbReference type="PANTHER" id="PTHR48102">
    <property type="entry name" value="ATP-DEPENDENT CLP PROTEASE ATP-BINDING SUBUNIT CLPX-LIKE, MITOCHONDRIAL-RELATED"/>
    <property type="match status" value="1"/>
</dbReference>
<dbReference type="Pfam" id="PF07724">
    <property type="entry name" value="AAA_2"/>
    <property type="match status" value="1"/>
</dbReference>
<dbReference type="InterPro" id="IPR004491">
    <property type="entry name" value="HslU"/>
</dbReference>
<dbReference type="InterPro" id="IPR019489">
    <property type="entry name" value="Clp_ATPase_C"/>
</dbReference>
<keyword evidence="8" id="KW-0378">Hydrolase</keyword>
<dbReference type="OrthoDB" id="9804062at2"/>
<feature type="binding site" evidence="5">
    <location>
        <position position="429"/>
    </location>
    <ligand>
        <name>ATP</name>
        <dbReference type="ChEBI" id="CHEBI:30616"/>
    </ligand>
</feature>
<keyword evidence="4 5" id="KW-0143">Chaperone</keyword>
<evidence type="ECO:0000256" key="4">
    <source>
        <dbReference type="ARBA" id="ARBA00023186"/>
    </source>
</evidence>
<protein>
    <recommendedName>
        <fullName evidence="5">ATP-dependent protease ATPase subunit HslU</fullName>
    </recommendedName>
    <alternativeName>
        <fullName evidence="5">Unfoldase HslU</fullName>
    </alternativeName>
</protein>
<evidence type="ECO:0000259" key="6">
    <source>
        <dbReference type="SMART" id="SM00382"/>
    </source>
</evidence>
<dbReference type="EMBL" id="RQEP01000019">
    <property type="protein sequence ID" value="TGJ99076.1"/>
    <property type="molecule type" value="Genomic_DNA"/>
</dbReference>
<feature type="binding site" evidence="5">
    <location>
        <position position="35"/>
    </location>
    <ligand>
        <name>ATP</name>
        <dbReference type="ChEBI" id="CHEBI:30616"/>
    </ligand>
</feature>
<feature type="domain" description="AAA+ ATPase" evidence="6">
    <location>
        <begin position="66"/>
        <end position="372"/>
    </location>
</feature>
<evidence type="ECO:0000256" key="5">
    <source>
        <dbReference type="HAMAP-Rule" id="MF_00249"/>
    </source>
</evidence>
<feature type="binding site" evidence="5">
    <location>
        <begin position="77"/>
        <end position="82"/>
    </location>
    <ligand>
        <name>ATP</name>
        <dbReference type="ChEBI" id="CHEBI:30616"/>
    </ligand>
</feature>
<feature type="domain" description="Clp ATPase C-terminal" evidence="7">
    <location>
        <begin position="371"/>
        <end position="469"/>
    </location>
</feature>
<dbReference type="GO" id="GO:0009376">
    <property type="term" value="C:HslUV protease complex"/>
    <property type="evidence" value="ECO:0007669"/>
    <property type="project" value="UniProtKB-UniRule"/>
</dbReference>
<dbReference type="FunFam" id="3.40.50.300:FF:000220">
    <property type="entry name" value="ATP-dependent protease ATPase subunit HslU"/>
    <property type="match status" value="1"/>
</dbReference>
<dbReference type="InterPro" id="IPR003593">
    <property type="entry name" value="AAA+_ATPase"/>
</dbReference>
<evidence type="ECO:0000259" key="7">
    <source>
        <dbReference type="SMART" id="SM01086"/>
    </source>
</evidence>
<keyword evidence="5" id="KW-0963">Cytoplasm</keyword>
<dbReference type="Pfam" id="PF00004">
    <property type="entry name" value="AAA"/>
    <property type="match status" value="1"/>
</dbReference>
<name>A0A4R9FMY4_9LEPT</name>
<evidence type="ECO:0000256" key="1">
    <source>
        <dbReference type="ARBA" id="ARBA00009771"/>
    </source>
</evidence>
<dbReference type="SMART" id="SM01086">
    <property type="entry name" value="ClpB_D2-small"/>
    <property type="match status" value="1"/>
</dbReference>
<keyword evidence="2 5" id="KW-0547">Nucleotide-binding</keyword>
<dbReference type="GO" id="GO:0043335">
    <property type="term" value="P:protein unfolding"/>
    <property type="evidence" value="ECO:0007669"/>
    <property type="project" value="UniProtKB-UniRule"/>
</dbReference>
<evidence type="ECO:0000313" key="8">
    <source>
        <dbReference type="EMBL" id="TGJ99076.1"/>
    </source>
</evidence>
<dbReference type="CDD" id="cd19498">
    <property type="entry name" value="RecA-like_HslU"/>
    <property type="match status" value="1"/>
</dbReference>
<evidence type="ECO:0000256" key="3">
    <source>
        <dbReference type="ARBA" id="ARBA00022840"/>
    </source>
</evidence>
<dbReference type="GO" id="GO:0036402">
    <property type="term" value="F:proteasome-activating activity"/>
    <property type="evidence" value="ECO:0007669"/>
    <property type="project" value="UniProtKB-UniRule"/>
</dbReference>
<comment type="caution">
    <text evidence="8">The sequence shown here is derived from an EMBL/GenBank/DDBJ whole genome shotgun (WGS) entry which is preliminary data.</text>
</comment>
<dbReference type="PANTHER" id="PTHR48102:SF3">
    <property type="entry name" value="ATP-DEPENDENT PROTEASE ATPASE SUBUNIT HSLU"/>
    <property type="match status" value="1"/>
</dbReference>
<dbReference type="InterPro" id="IPR050052">
    <property type="entry name" value="ATP-dep_Clp_protease_ClpX"/>
</dbReference>
<dbReference type="SUPFAM" id="SSF52540">
    <property type="entry name" value="P-loop containing nucleoside triphosphate hydrolases"/>
    <property type="match status" value="1"/>
</dbReference>
<dbReference type="Gene3D" id="1.10.8.60">
    <property type="match status" value="1"/>
</dbReference>
<feature type="binding site" evidence="5">
    <location>
        <position position="292"/>
    </location>
    <ligand>
        <name>ATP</name>
        <dbReference type="ChEBI" id="CHEBI:30616"/>
    </ligand>
</feature>
<evidence type="ECO:0000313" key="9">
    <source>
        <dbReference type="Proteomes" id="UP000297453"/>
    </source>
</evidence>
<reference evidence="8" key="1">
    <citation type="journal article" date="2019" name="PLoS Negl. Trop. Dis.">
        <title>Revisiting the worldwide diversity of Leptospira species in the environment.</title>
        <authorList>
            <person name="Vincent A.T."/>
            <person name="Schiettekatte O."/>
            <person name="Bourhy P."/>
            <person name="Veyrier F.J."/>
            <person name="Picardeau M."/>
        </authorList>
    </citation>
    <scope>NUCLEOTIDE SEQUENCE [LARGE SCALE GENOMIC DNA]</scope>
    <source>
        <strain evidence="8">SSS9</strain>
    </source>
</reference>
<keyword evidence="8" id="KW-0645">Protease</keyword>
<comment type="function">
    <text evidence="5">ATPase subunit of a proteasome-like degradation complex; this subunit has chaperone activity. The binding of ATP and its subsequent hydrolysis by HslU are essential for unfolding of protein substrates subsequently hydrolyzed by HslV. HslU recognizes the N-terminal part of its protein substrates and unfolds these before they are guided to HslV for hydrolysis.</text>
</comment>
<dbReference type="Proteomes" id="UP000297453">
    <property type="component" value="Unassembled WGS sequence"/>
</dbReference>
<proteinExistence type="inferred from homology"/>
<keyword evidence="3 5" id="KW-0067">ATP-binding</keyword>
<dbReference type="InterPro" id="IPR003959">
    <property type="entry name" value="ATPase_AAA_core"/>
</dbReference>
<accession>A0A4R9FMY4</accession>
<sequence length="481" mass="54322">MSDSISQVNLKEETKFQDDELTPREIVAKLDEHIIGQKNAKKAVAIALRNRTRRRKLDPELREEIYPKNIIMIGPTGVGKTEIARRLSKLCGAPFLKVESTKFTEVGYVGRDVESIIRDLAMVSLNLVKQEFRKEVEAKAKERAEDALLDILLPFPQKTSIADPHPPSIGFSVNQDDDEREKRFLETRETMRKKLKSGKLDEQIVEIDIQQAGPQGLPMLQVFGAGNMEELDNHIQNVLGDLMPKKQKKRKLPIPEAMKILEEAEAEKLLDPDKLQREAQKRVEEMGIVFLDEIDKIASREGRAGADVSREGVQRDLLPIVEGATVTTKIGPIVTDHILFIAAGAFHMSKPSDLIPELQGRFPIRVELEKLSMDDFEKILTAPRSSLVKQYQALLSTDGIKIEFAPDGIREIAKIAYDMNEKHENIGARRLNTIMERLLEDLSFEGPDLPENQRSLTIDKAAVESKLKGIVEDKDLSRYIL</sequence>
<dbReference type="AlphaFoldDB" id="A0A4R9FMY4"/>
<comment type="subcellular location">
    <subcellularLocation>
        <location evidence="5">Cytoplasm</location>
    </subcellularLocation>
</comment>
<dbReference type="HAMAP" id="MF_00249">
    <property type="entry name" value="HslU"/>
    <property type="match status" value="1"/>
</dbReference>
<dbReference type="GO" id="GO:0008233">
    <property type="term" value="F:peptidase activity"/>
    <property type="evidence" value="ECO:0007669"/>
    <property type="project" value="UniProtKB-KW"/>
</dbReference>